<feature type="domain" description="Protein FecR C-terminal" evidence="3">
    <location>
        <begin position="319"/>
        <end position="388"/>
    </location>
</feature>
<dbReference type="GO" id="GO:0016989">
    <property type="term" value="F:sigma factor antagonist activity"/>
    <property type="evidence" value="ECO:0007669"/>
    <property type="project" value="TreeGrafter"/>
</dbReference>
<organism evidence="4 5">
    <name type="scientific">Flavivirga rizhaonensis</name>
    <dbReference type="NCBI Taxonomy" id="2559571"/>
    <lineage>
        <taxon>Bacteria</taxon>
        <taxon>Pseudomonadati</taxon>
        <taxon>Bacteroidota</taxon>
        <taxon>Flavobacteriia</taxon>
        <taxon>Flavobacteriales</taxon>
        <taxon>Flavobacteriaceae</taxon>
        <taxon>Flavivirga</taxon>
    </lineage>
</organism>
<dbReference type="RefSeq" id="WP_135878804.1">
    <property type="nucleotide sequence ID" value="NZ_SRSO01000039.1"/>
</dbReference>
<name>A0A4S1DRM7_9FLAO</name>
<dbReference type="InterPro" id="IPR006860">
    <property type="entry name" value="FecR"/>
</dbReference>
<sequence length="390" mass="44628">MSKEEINKEDFQELIEKYLDGKSTLEELKLLVNYYESYQQEYTWVEELGSEEATRNRVLINIHKELQNEEENSVKGISFYQKTLFKYGVAASLILFIAFNFFFKDNQLLVDPINKSVIVNNDIKIGTDKAILTLEDGTGVILEKGENYIADNLSSNGEALIYNTAREKKTEIAYNYLTIPRGGQYQVKLSDGTIVWLNSESQIKYPVSFPKGEARQVELLYGEAYFDVSPSTNHNGAKFKILTGIQEVEVLGTEFNIKAYKDEKTIYTTLVEGKVAIKNGELNNILSPNQQSILNTKNNDLVIAKVDTFSEIAWKRGVFSFKNKSLKDIMKVLSRWYDVDVVFIDKTLEDVQFKGVLSKNQNIEEILILIKNTNFINAYEINNNTIILKN</sequence>
<dbReference type="AlphaFoldDB" id="A0A4S1DRM7"/>
<dbReference type="Gene3D" id="2.60.120.1440">
    <property type="match status" value="1"/>
</dbReference>
<keyword evidence="1" id="KW-0812">Transmembrane</keyword>
<comment type="caution">
    <text evidence="4">The sequence shown here is derived from an EMBL/GenBank/DDBJ whole genome shotgun (WGS) entry which is preliminary data.</text>
</comment>
<feature type="domain" description="FecR protein" evidence="2">
    <location>
        <begin position="179"/>
        <end position="275"/>
    </location>
</feature>
<keyword evidence="1" id="KW-1133">Transmembrane helix</keyword>
<keyword evidence="1" id="KW-0472">Membrane</keyword>
<protein>
    <submittedName>
        <fullName evidence="4">FecR family protein</fullName>
    </submittedName>
</protein>
<dbReference type="InterPro" id="IPR012373">
    <property type="entry name" value="Ferrdict_sens_TM"/>
</dbReference>
<dbReference type="EMBL" id="SRSO01000039">
    <property type="protein sequence ID" value="TGV00561.1"/>
    <property type="molecule type" value="Genomic_DNA"/>
</dbReference>
<proteinExistence type="predicted"/>
<dbReference type="PANTHER" id="PTHR30273">
    <property type="entry name" value="PERIPLASMIC SIGNAL SENSOR AND SIGMA FACTOR ACTIVATOR FECR-RELATED"/>
    <property type="match status" value="1"/>
</dbReference>
<evidence type="ECO:0000256" key="1">
    <source>
        <dbReference type="SAM" id="Phobius"/>
    </source>
</evidence>
<keyword evidence="5" id="KW-1185">Reference proteome</keyword>
<evidence type="ECO:0000259" key="2">
    <source>
        <dbReference type="Pfam" id="PF04773"/>
    </source>
</evidence>
<dbReference type="Gene3D" id="3.55.50.30">
    <property type="match status" value="1"/>
</dbReference>
<gene>
    <name evidence="4" type="ORF">EM932_19060</name>
</gene>
<evidence type="ECO:0000313" key="4">
    <source>
        <dbReference type="EMBL" id="TGV00561.1"/>
    </source>
</evidence>
<reference evidence="4 5" key="1">
    <citation type="submission" date="2019-04" db="EMBL/GenBank/DDBJ databases">
        <authorList>
            <person name="Liu A."/>
        </authorList>
    </citation>
    <scope>NUCLEOTIDE SEQUENCE [LARGE SCALE GENOMIC DNA]</scope>
    <source>
        <strain evidence="4 5">RZ03</strain>
    </source>
</reference>
<dbReference type="InterPro" id="IPR032508">
    <property type="entry name" value="FecR_C"/>
</dbReference>
<dbReference type="OrthoDB" id="649666at2"/>
<dbReference type="PANTHER" id="PTHR30273:SF2">
    <property type="entry name" value="PROTEIN FECR"/>
    <property type="match status" value="1"/>
</dbReference>
<accession>A0A4S1DRM7</accession>
<dbReference type="Proteomes" id="UP000307602">
    <property type="component" value="Unassembled WGS sequence"/>
</dbReference>
<evidence type="ECO:0000313" key="5">
    <source>
        <dbReference type="Proteomes" id="UP000307602"/>
    </source>
</evidence>
<dbReference type="Pfam" id="PF04773">
    <property type="entry name" value="FecR"/>
    <property type="match status" value="1"/>
</dbReference>
<dbReference type="Pfam" id="PF16344">
    <property type="entry name" value="FecR_C"/>
    <property type="match status" value="1"/>
</dbReference>
<evidence type="ECO:0000259" key="3">
    <source>
        <dbReference type="Pfam" id="PF16344"/>
    </source>
</evidence>
<feature type="transmembrane region" description="Helical" evidence="1">
    <location>
        <begin position="84"/>
        <end position="103"/>
    </location>
</feature>